<protein>
    <submittedName>
        <fullName evidence="4">FecR family protein</fullName>
    </submittedName>
</protein>
<evidence type="ECO:0000256" key="1">
    <source>
        <dbReference type="SAM" id="Phobius"/>
    </source>
</evidence>
<sequence>MGANKNIKQEEWELLANELFNKQAGTSEKPTNTNSVTSEEWEELQRLSKQIDLHYQLKQYSPTKAWYEVKNQIRSNNKSKRTIHLRILQIAAAVVIALLIGSAAYYVGQSNLGNKHMAEVTVDDAGLSQLELSDGTLVTLNRDTKINYPDQFNGSSREVSIEGEAFFEVKPNPDKPFIIHAGDATIRVLGTSFTVNAYPGSDRVEVIVATGKVQFSKTKSSNGTNQVILDPGEKGTYEHASQNLGKMVNTDLNFLAWKTRTLVFSETSLEEVIQHLNKVYRVQIKLADSNLNQLLLNAHFEREPLDFILEVISSTHGLTVQKQGEHYLLLKKEA</sequence>
<gene>
    <name evidence="4" type="ORF">DET52_105234</name>
</gene>
<evidence type="ECO:0000259" key="3">
    <source>
        <dbReference type="Pfam" id="PF16344"/>
    </source>
</evidence>
<dbReference type="InterPro" id="IPR012373">
    <property type="entry name" value="Ferrdict_sens_TM"/>
</dbReference>
<feature type="transmembrane region" description="Helical" evidence="1">
    <location>
        <begin position="87"/>
        <end position="107"/>
    </location>
</feature>
<dbReference type="PANTHER" id="PTHR30273">
    <property type="entry name" value="PERIPLASMIC SIGNAL SENSOR AND SIGMA FACTOR ACTIVATOR FECR-RELATED"/>
    <property type="match status" value="1"/>
</dbReference>
<dbReference type="Pfam" id="PF04773">
    <property type="entry name" value="FecR"/>
    <property type="match status" value="1"/>
</dbReference>
<dbReference type="RefSeq" id="WP_133465280.1">
    <property type="nucleotide sequence ID" value="NZ_SNWI01000005.1"/>
</dbReference>
<dbReference type="AlphaFoldDB" id="A0A4R6H281"/>
<dbReference type="InterPro" id="IPR032508">
    <property type="entry name" value="FecR_C"/>
</dbReference>
<organism evidence="4 5">
    <name type="scientific">Sunxiuqinia elliptica</name>
    <dbReference type="NCBI Taxonomy" id="655355"/>
    <lineage>
        <taxon>Bacteria</taxon>
        <taxon>Pseudomonadati</taxon>
        <taxon>Bacteroidota</taxon>
        <taxon>Bacteroidia</taxon>
        <taxon>Marinilabiliales</taxon>
        <taxon>Prolixibacteraceae</taxon>
        <taxon>Sunxiuqinia</taxon>
    </lineage>
</organism>
<evidence type="ECO:0000313" key="4">
    <source>
        <dbReference type="EMBL" id="TDO01376.1"/>
    </source>
</evidence>
<dbReference type="Proteomes" id="UP000294848">
    <property type="component" value="Unassembled WGS sequence"/>
</dbReference>
<feature type="domain" description="Protein FecR C-terminal" evidence="3">
    <location>
        <begin position="262"/>
        <end position="326"/>
    </location>
</feature>
<keyword evidence="1" id="KW-1133">Transmembrane helix</keyword>
<proteinExistence type="predicted"/>
<keyword evidence="1" id="KW-0472">Membrane</keyword>
<dbReference type="Gene3D" id="3.55.50.30">
    <property type="match status" value="1"/>
</dbReference>
<dbReference type="PANTHER" id="PTHR30273:SF2">
    <property type="entry name" value="PROTEIN FECR"/>
    <property type="match status" value="1"/>
</dbReference>
<feature type="domain" description="FecR protein" evidence="2">
    <location>
        <begin position="121"/>
        <end position="214"/>
    </location>
</feature>
<dbReference type="InterPro" id="IPR006860">
    <property type="entry name" value="FecR"/>
</dbReference>
<dbReference type="PIRSF" id="PIRSF018266">
    <property type="entry name" value="FecR"/>
    <property type="match status" value="1"/>
</dbReference>
<dbReference type="Pfam" id="PF16344">
    <property type="entry name" value="FecR_C"/>
    <property type="match status" value="1"/>
</dbReference>
<dbReference type="EMBL" id="SNWI01000005">
    <property type="protein sequence ID" value="TDO01376.1"/>
    <property type="molecule type" value="Genomic_DNA"/>
</dbReference>
<keyword evidence="1" id="KW-0812">Transmembrane</keyword>
<evidence type="ECO:0000259" key="2">
    <source>
        <dbReference type="Pfam" id="PF04773"/>
    </source>
</evidence>
<accession>A0A4R6H281</accession>
<comment type="caution">
    <text evidence="4">The sequence shown here is derived from an EMBL/GenBank/DDBJ whole genome shotgun (WGS) entry which is preliminary data.</text>
</comment>
<reference evidence="4 5" key="1">
    <citation type="submission" date="2019-03" db="EMBL/GenBank/DDBJ databases">
        <title>Freshwater and sediment microbial communities from various areas in North America, analyzing microbe dynamics in response to fracking.</title>
        <authorList>
            <person name="Lamendella R."/>
        </authorList>
    </citation>
    <scope>NUCLEOTIDE SEQUENCE [LARGE SCALE GENOMIC DNA]</scope>
    <source>
        <strain evidence="4 5">114D</strain>
    </source>
</reference>
<name>A0A4R6H281_9BACT</name>
<dbReference type="OrthoDB" id="676789at2"/>
<evidence type="ECO:0000313" key="5">
    <source>
        <dbReference type="Proteomes" id="UP000294848"/>
    </source>
</evidence>
<dbReference type="GO" id="GO:0016989">
    <property type="term" value="F:sigma factor antagonist activity"/>
    <property type="evidence" value="ECO:0007669"/>
    <property type="project" value="TreeGrafter"/>
</dbReference>
<dbReference type="Gene3D" id="2.60.120.1440">
    <property type="match status" value="1"/>
</dbReference>